<dbReference type="InterPro" id="IPR015001">
    <property type="entry name" value="DUF1850"/>
</dbReference>
<comment type="caution">
    <text evidence="1">The sequence shown here is derived from an EMBL/GenBank/DDBJ whole genome shotgun (WGS) entry which is preliminary data.</text>
</comment>
<protein>
    <recommendedName>
        <fullName evidence="3">DUF1850 domain-containing protein</fullName>
    </recommendedName>
</protein>
<evidence type="ECO:0000313" key="2">
    <source>
        <dbReference type="Proteomes" id="UP001646157"/>
    </source>
</evidence>
<dbReference type="RefSeq" id="WP_205173777.1">
    <property type="nucleotide sequence ID" value="NZ_JAFBDZ010000003.1"/>
</dbReference>
<dbReference type="Proteomes" id="UP001646157">
    <property type="component" value="Unassembled WGS sequence"/>
</dbReference>
<dbReference type="EMBL" id="JAFBDZ010000003">
    <property type="protein sequence ID" value="MBM7586566.1"/>
    <property type="molecule type" value="Genomic_DNA"/>
</dbReference>
<gene>
    <name evidence="1" type="ORF">JOC86_003118</name>
</gene>
<proteinExistence type="predicted"/>
<sequence length="171" mass="20024">MKVKLIFIFFILLACLSVIILFPFKTYLVIESRNNPEDYLFLSIEKEKEFAVFYTHSIHKSLVEEWYALSENDRIKQTKLVYEDTAIGMPSNSESGGEFVRTDDGKYVIENINRTFTSINMRIGQVIANHKLVFRNNLYEFSEYFPEGSVVTIKAKKISLWQKWKGVKVDE</sequence>
<name>A0ABS2NFD9_9BACI</name>
<dbReference type="Pfam" id="PF08905">
    <property type="entry name" value="DUF1850"/>
    <property type="match status" value="1"/>
</dbReference>
<evidence type="ECO:0000313" key="1">
    <source>
        <dbReference type="EMBL" id="MBM7586566.1"/>
    </source>
</evidence>
<evidence type="ECO:0008006" key="3">
    <source>
        <dbReference type="Google" id="ProtNLM"/>
    </source>
</evidence>
<dbReference type="PROSITE" id="PS51257">
    <property type="entry name" value="PROKAR_LIPOPROTEIN"/>
    <property type="match status" value="1"/>
</dbReference>
<accession>A0ABS2NFD9</accession>
<organism evidence="1 2">
    <name type="scientific">Rossellomorea pakistanensis</name>
    <dbReference type="NCBI Taxonomy" id="992288"/>
    <lineage>
        <taxon>Bacteria</taxon>
        <taxon>Bacillati</taxon>
        <taxon>Bacillota</taxon>
        <taxon>Bacilli</taxon>
        <taxon>Bacillales</taxon>
        <taxon>Bacillaceae</taxon>
        <taxon>Rossellomorea</taxon>
    </lineage>
</organism>
<reference evidence="1 2" key="1">
    <citation type="submission" date="2021-01" db="EMBL/GenBank/DDBJ databases">
        <title>Genomic Encyclopedia of Type Strains, Phase IV (KMG-IV): sequencing the most valuable type-strain genomes for metagenomic binning, comparative biology and taxonomic classification.</title>
        <authorList>
            <person name="Goeker M."/>
        </authorList>
    </citation>
    <scope>NUCLEOTIDE SEQUENCE [LARGE SCALE GENOMIC DNA]</scope>
    <source>
        <strain evidence="1 2">DSM 24834</strain>
    </source>
</reference>
<keyword evidence="2" id="KW-1185">Reference proteome</keyword>